<accession>M2S9S4</accession>
<dbReference type="PANTHER" id="PTHR30474">
    <property type="entry name" value="CELL CYCLE PROTEIN"/>
    <property type="match status" value="1"/>
</dbReference>
<dbReference type="Proteomes" id="UP000011717">
    <property type="component" value="Unassembled WGS sequence"/>
</dbReference>
<keyword evidence="23" id="KW-1185">Reference proteome</keyword>
<dbReference type="PATRIC" id="fig|1234595.3.peg.2423"/>
<evidence type="ECO:0000256" key="18">
    <source>
        <dbReference type="ARBA" id="ARBA00041418"/>
    </source>
</evidence>
<evidence type="ECO:0000256" key="2">
    <source>
        <dbReference type="ARBA" id="ARBA00004752"/>
    </source>
</evidence>
<protein>
    <recommendedName>
        <fullName evidence="17">Probable peptidoglycan glycosyltransferase FtsW</fullName>
        <ecNumber evidence="19">2.4.99.28</ecNumber>
    </recommendedName>
    <alternativeName>
        <fullName evidence="18">Cell division protein FtsW</fullName>
    </alternativeName>
    <alternativeName>
        <fullName evidence="15">Cell wall polymerase</fullName>
    </alternativeName>
    <alternativeName>
        <fullName evidence="14">Peptidoglycan polymerase</fullName>
    </alternativeName>
</protein>
<keyword evidence="4 22" id="KW-0132">Cell division</keyword>
<evidence type="ECO:0000256" key="21">
    <source>
        <dbReference type="SAM" id="Phobius"/>
    </source>
</evidence>
<dbReference type="AlphaFoldDB" id="M2S9S4"/>
<keyword evidence="9" id="KW-0573">Peptidoglycan synthesis</keyword>
<keyword evidence="12" id="KW-0131">Cell cycle</keyword>
<evidence type="ECO:0000313" key="23">
    <source>
        <dbReference type="Proteomes" id="UP000011717"/>
    </source>
</evidence>
<keyword evidence="11 21" id="KW-0472">Membrane</keyword>
<evidence type="ECO:0000256" key="19">
    <source>
        <dbReference type="ARBA" id="ARBA00044770"/>
    </source>
</evidence>
<comment type="pathway">
    <text evidence="2">Cell wall biogenesis; peptidoglycan biosynthesis.</text>
</comment>
<evidence type="ECO:0000256" key="5">
    <source>
        <dbReference type="ARBA" id="ARBA00022676"/>
    </source>
</evidence>
<keyword evidence="5" id="KW-0328">Glycosyltransferase</keyword>
<evidence type="ECO:0000313" key="22">
    <source>
        <dbReference type="EMBL" id="EMD82135.1"/>
    </source>
</evidence>
<dbReference type="GO" id="GO:0008955">
    <property type="term" value="F:peptidoglycan glycosyltransferase activity"/>
    <property type="evidence" value="ECO:0007669"/>
    <property type="project" value="UniProtKB-EC"/>
</dbReference>
<dbReference type="GO" id="GO:0008360">
    <property type="term" value="P:regulation of cell shape"/>
    <property type="evidence" value="ECO:0007669"/>
    <property type="project" value="UniProtKB-KW"/>
</dbReference>
<dbReference type="OrthoDB" id="9768187at2"/>
<reference evidence="22 23" key="1">
    <citation type="journal article" date="2013" name="Genome Announc.">
        <title>Draft Genome Sequence of Strain JLT2015T, Belonging to the Family Sphingomonadaceae of the Alphaproteobacteria.</title>
        <authorList>
            <person name="Tang K."/>
            <person name="Liu K."/>
            <person name="Li S."/>
            <person name="Jiao N."/>
        </authorList>
    </citation>
    <scope>NUCLEOTIDE SEQUENCE [LARGE SCALE GENOMIC DNA]</scope>
    <source>
        <strain evidence="22 23">JLT2015</strain>
    </source>
</reference>
<evidence type="ECO:0000256" key="17">
    <source>
        <dbReference type="ARBA" id="ARBA00041185"/>
    </source>
</evidence>
<proteinExistence type="inferred from homology"/>
<comment type="similarity">
    <text evidence="16">Belongs to the SEDS family. FtsW subfamily.</text>
</comment>
<evidence type="ECO:0000256" key="13">
    <source>
        <dbReference type="ARBA" id="ARBA00023316"/>
    </source>
</evidence>
<feature type="transmembrane region" description="Helical" evidence="21">
    <location>
        <begin position="309"/>
        <end position="328"/>
    </location>
</feature>
<dbReference type="NCBIfam" id="TIGR02614">
    <property type="entry name" value="ftsW"/>
    <property type="match status" value="1"/>
</dbReference>
<evidence type="ECO:0000256" key="7">
    <source>
        <dbReference type="ARBA" id="ARBA00022692"/>
    </source>
</evidence>
<name>M2S9S4_9SPHN</name>
<dbReference type="GO" id="GO:0032153">
    <property type="term" value="C:cell division site"/>
    <property type="evidence" value="ECO:0007669"/>
    <property type="project" value="TreeGrafter"/>
</dbReference>
<dbReference type="EMBL" id="AMRV01000009">
    <property type="protein sequence ID" value="EMD82135.1"/>
    <property type="molecule type" value="Genomic_DNA"/>
</dbReference>
<evidence type="ECO:0000256" key="20">
    <source>
        <dbReference type="ARBA" id="ARBA00049902"/>
    </source>
</evidence>
<evidence type="ECO:0000256" key="10">
    <source>
        <dbReference type="ARBA" id="ARBA00022989"/>
    </source>
</evidence>
<evidence type="ECO:0000256" key="16">
    <source>
        <dbReference type="ARBA" id="ARBA00038053"/>
    </source>
</evidence>
<feature type="transmembrane region" description="Helical" evidence="21">
    <location>
        <begin position="90"/>
        <end position="108"/>
    </location>
</feature>
<comment type="catalytic activity">
    <reaction evidence="20">
        <text>[GlcNAc-(1-&gt;4)-Mur2Ac(oyl-L-Ala-gamma-D-Glu-L-Lys-D-Ala-D-Ala)](n)-di-trans,octa-cis-undecaprenyl diphosphate + beta-D-GlcNAc-(1-&gt;4)-Mur2Ac(oyl-L-Ala-gamma-D-Glu-L-Lys-D-Ala-D-Ala)-di-trans,octa-cis-undecaprenyl diphosphate = [GlcNAc-(1-&gt;4)-Mur2Ac(oyl-L-Ala-gamma-D-Glu-L-Lys-D-Ala-D-Ala)](n+1)-di-trans,octa-cis-undecaprenyl diphosphate + di-trans,octa-cis-undecaprenyl diphosphate + H(+)</text>
        <dbReference type="Rhea" id="RHEA:23708"/>
        <dbReference type="Rhea" id="RHEA-COMP:9602"/>
        <dbReference type="Rhea" id="RHEA-COMP:9603"/>
        <dbReference type="ChEBI" id="CHEBI:15378"/>
        <dbReference type="ChEBI" id="CHEBI:58405"/>
        <dbReference type="ChEBI" id="CHEBI:60033"/>
        <dbReference type="ChEBI" id="CHEBI:78435"/>
        <dbReference type="EC" id="2.4.99.28"/>
    </reaction>
</comment>
<dbReference type="InterPro" id="IPR001182">
    <property type="entry name" value="FtsW/RodA"/>
</dbReference>
<evidence type="ECO:0000256" key="12">
    <source>
        <dbReference type="ARBA" id="ARBA00023306"/>
    </source>
</evidence>
<comment type="subcellular location">
    <subcellularLocation>
        <location evidence="1">Cell membrane</location>
        <topology evidence="1">Multi-pass membrane protein</topology>
    </subcellularLocation>
</comment>
<keyword evidence="3" id="KW-1003">Cell membrane</keyword>
<dbReference type="Pfam" id="PF01098">
    <property type="entry name" value="FTSW_RODA_SPOVE"/>
    <property type="match status" value="1"/>
</dbReference>
<keyword evidence="13" id="KW-0961">Cell wall biogenesis/degradation</keyword>
<evidence type="ECO:0000256" key="15">
    <source>
        <dbReference type="ARBA" id="ARBA00033270"/>
    </source>
</evidence>
<evidence type="ECO:0000256" key="6">
    <source>
        <dbReference type="ARBA" id="ARBA00022679"/>
    </source>
</evidence>
<dbReference type="InterPro" id="IPR013437">
    <property type="entry name" value="FtsW"/>
</dbReference>
<dbReference type="GO" id="GO:0005886">
    <property type="term" value="C:plasma membrane"/>
    <property type="evidence" value="ECO:0007669"/>
    <property type="project" value="UniProtKB-SubCell"/>
</dbReference>
<keyword evidence="6" id="KW-0808">Transferase</keyword>
<dbReference type="EC" id="2.4.99.28" evidence="19"/>
<feature type="transmembrane region" description="Helical" evidence="21">
    <location>
        <begin position="348"/>
        <end position="367"/>
    </location>
</feature>
<feature type="transmembrane region" description="Helical" evidence="21">
    <location>
        <begin position="152"/>
        <end position="172"/>
    </location>
</feature>
<dbReference type="GO" id="GO:0015648">
    <property type="term" value="F:lipid-linked peptidoglycan transporter activity"/>
    <property type="evidence" value="ECO:0007669"/>
    <property type="project" value="TreeGrafter"/>
</dbReference>
<keyword evidence="8" id="KW-0133">Cell shape</keyword>
<dbReference type="GO" id="GO:0071555">
    <property type="term" value="P:cell wall organization"/>
    <property type="evidence" value="ECO:0007669"/>
    <property type="project" value="UniProtKB-KW"/>
</dbReference>
<gene>
    <name evidence="22" type="ORF">C725_2421</name>
</gene>
<evidence type="ECO:0000256" key="3">
    <source>
        <dbReference type="ARBA" id="ARBA00022475"/>
    </source>
</evidence>
<dbReference type="GO" id="GO:0009252">
    <property type="term" value="P:peptidoglycan biosynthetic process"/>
    <property type="evidence" value="ECO:0007669"/>
    <property type="project" value="UniProtKB-KW"/>
</dbReference>
<keyword evidence="7 21" id="KW-0812">Transmembrane</keyword>
<dbReference type="RefSeq" id="WP_008603251.1">
    <property type="nucleotide sequence ID" value="NZ_AMRV01000009.1"/>
</dbReference>
<evidence type="ECO:0000256" key="8">
    <source>
        <dbReference type="ARBA" id="ARBA00022960"/>
    </source>
</evidence>
<feature type="transmembrane region" description="Helical" evidence="21">
    <location>
        <begin position="65"/>
        <end position="83"/>
    </location>
</feature>
<organism evidence="22 23">
    <name type="scientific">Pacificimonas flava</name>
    <dbReference type="NCBI Taxonomy" id="1234595"/>
    <lineage>
        <taxon>Bacteria</taxon>
        <taxon>Pseudomonadati</taxon>
        <taxon>Pseudomonadota</taxon>
        <taxon>Alphaproteobacteria</taxon>
        <taxon>Sphingomonadales</taxon>
        <taxon>Sphingosinicellaceae</taxon>
        <taxon>Pacificimonas</taxon>
    </lineage>
</organism>
<evidence type="ECO:0000256" key="11">
    <source>
        <dbReference type="ARBA" id="ARBA00023136"/>
    </source>
</evidence>
<evidence type="ECO:0000256" key="9">
    <source>
        <dbReference type="ARBA" id="ARBA00022984"/>
    </source>
</evidence>
<feature type="transmembrane region" description="Helical" evidence="21">
    <location>
        <begin position="271"/>
        <end position="297"/>
    </location>
</feature>
<dbReference type="PANTHER" id="PTHR30474:SF2">
    <property type="entry name" value="PEPTIDOGLYCAN GLYCOSYLTRANSFERASE FTSW-RELATED"/>
    <property type="match status" value="1"/>
</dbReference>
<evidence type="ECO:0000256" key="4">
    <source>
        <dbReference type="ARBA" id="ARBA00022618"/>
    </source>
</evidence>
<dbReference type="GO" id="GO:0051301">
    <property type="term" value="P:cell division"/>
    <property type="evidence" value="ECO:0007669"/>
    <property type="project" value="UniProtKB-KW"/>
</dbReference>
<evidence type="ECO:0000256" key="14">
    <source>
        <dbReference type="ARBA" id="ARBA00032370"/>
    </source>
</evidence>
<feature type="transmembrane region" description="Helical" evidence="21">
    <location>
        <begin position="184"/>
        <end position="217"/>
    </location>
</feature>
<comment type="caution">
    <text evidence="22">The sequence shown here is derived from an EMBL/GenBank/DDBJ whole genome shotgun (WGS) entry which is preliminary data.</text>
</comment>
<sequence>MTMFSRSDRTILGRWFWTVDRTLLSLILALTAVGLIAVAAASPAAAQRLSGLTFKLGDFYFLKRQIMWVGVGMPLMIGVSMMSKPLIRRLAVLGTAACIAALIALPVLGAEVNGAVRWINLGGMQLQPSEFLKPMFIVTTAWILSSRFEDEAMPSFLVSGVLLALVGGLLIMQPDYGQTMLIAAIWVGQAFLAGLGLGAIGMVALAGVGVIALGYFISPHISSRIDRFFTGEGDTYQIDKALDALRAGGLFGTGPGEGQAKFSLPEPHTDYIFAVIGEEFGMIACLAVASLFLAVVIRVFTQLMEEDDPFVTLAAAGLAAQIGLQAFINMGVATSLLPSKGMTLPFISHGGSSFLALCVGTGMLLSLTRRSRFLKSSPFASQMRSAA</sequence>
<keyword evidence="10 21" id="KW-1133">Transmembrane helix</keyword>
<evidence type="ECO:0000256" key="1">
    <source>
        <dbReference type="ARBA" id="ARBA00004651"/>
    </source>
</evidence>